<keyword evidence="4" id="KW-0675">Receptor</keyword>
<dbReference type="InterPro" id="IPR013106">
    <property type="entry name" value="Ig_V-set"/>
</dbReference>
<evidence type="ECO:0000256" key="3">
    <source>
        <dbReference type="ARBA" id="ARBA00023130"/>
    </source>
</evidence>
<dbReference type="GO" id="GO:0042101">
    <property type="term" value="C:T cell receptor complex"/>
    <property type="evidence" value="ECO:0007669"/>
    <property type="project" value="UniProtKB-KW"/>
</dbReference>
<evidence type="ECO:0000256" key="5">
    <source>
        <dbReference type="ARBA" id="ARBA00023319"/>
    </source>
</evidence>
<dbReference type="Proteomes" id="UP000694403">
    <property type="component" value="Unplaced"/>
</dbReference>
<evidence type="ECO:0000256" key="4">
    <source>
        <dbReference type="ARBA" id="ARBA00023170"/>
    </source>
</evidence>
<keyword evidence="6" id="KW-1279">T cell receptor</keyword>
<reference evidence="8" key="1">
    <citation type="submission" date="2025-08" db="UniProtKB">
        <authorList>
            <consortium name="Ensembl"/>
        </authorList>
    </citation>
    <scope>IDENTIFICATION</scope>
</reference>
<sequence length="129" mass="14781">DRIDLPRCICVLCSQEILTGRLVEQSPNYFMVRPEVSQSVSCTLKDPTYFWMSWYRQDAQGHLHFLVQSGSKGDQEKIIQEGTSYQSERVSNTELRLEMQNVTQSQTIYCTCSKGTVRDYSGDGDKNLP</sequence>
<dbReference type="GO" id="GO:0042605">
    <property type="term" value="F:peptide antigen binding"/>
    <property type="evidence" value="ECO:0007669"/>
    <property type="project" value="TreeGrafter"/>
</dbReference>
<proteinExistence type="predicted"/>
<dbReference type="InterPro" id="IPR036179">
    <property type="entry name" value="Ig-like_dom_sf"/>
</dbReference>
<keyword evidence="2" id="KW-0391">Immunity</keyword>
<dbReference type="Pfam" id="PF07686">
    <property type="entry name" value="V-set"/>
    <property type="match status" value="1"/>
</dbReference>
<dbReference type="Gene3D" id="2.60.40.10">
    <property type="entry name" value="Immunoglobulins"/>
    <property type="match status" value="1"/>
</dbReference>
<evidence type="ECO:0000256" key="1">
    <source>
        <dbReference type="ARBA" id="ARBA00022729"/>
    </source>
</evidence>
<accession>A0A8C3S3K1</accession>
<name>A0A8C3S3K1_CHESE</name>
<dbReference type="Ensembl" id="ENSCSRT00000008812.1">
    <property type="protein sequence ID" value="ENSCSRP00000008517.1"/>
    <property type="gene ID" value="ENSCSRG00000006348.1"/>
</dbReference>
<dbReference type="InterPro" id="IPR051006">
    <property type="entry name" value="TCR_variable_domain"/>
</dbReference>
<keyword evidence="1" id="KW-0732">Signal</keyword>
<evidence type="ECO:0000313" key="8">
    <source>
        <dbReference type="Ensembl" id="ENSCSRP00000008517.1"/>
    </source>
</evidence>
<protein>
    <recommendedName>
        <fullName evidence="7">Immunoglobulin V-set domain-containing protein</fullName>
    </recommendedName>
</protein>
<keyword evidence="5" id="KW-0393">Immunoglobulin domain</keyword>
<keyword evidence="3" id="KW-1064">Adaptive immunity</keyword>
<dbReference type="SUPFAM" id="SSF48726">
    <property type="entry name" value="Immunoglobulin"/>
    <property type="match status" value="1"/>
</dbReference>
<reference evidence="8" key="2">
    <citation type="submission" date="2025-09" db="UniProtKB">
        <authorList>
            <consortium name="Ensembl"/>
        </authorList>
    </citation>
    <scope>IDENTIFICATION</scope>
</reference>
<evidence type="ECO:0000256" key="6">
    <source>
        <dbReference type="ARBA" id="ARBA00043266"/>
    </source>
</evidence>
<keyword evidence="9" id="KW-1185">Reference proteome</keyword>
<evidence type="ECO:0000256" key="2">
    <source>
        <dbReference type="ARBA" id="ARBA00022859"/>
    </source>
</evidence>
<evidence type="ECO:0000259" key="7">
    <source>
        <dbReference type="Pfam" id="PF07686"/>
    </source>
</evidence>
<dbReference type="PANTHER" id="PTHR19343">
    <property type="entry name" value="T CELL RECEPTOR ALPHA VARIABLE 1-2"/>
    <property type="match status" value="1"/>
</dbReference>
<evidence type="ECO:0000313" key="9">
    <source>
        <dbReference type="Proteomes" id="UP000694403"/>
    </source>
</evidence>
<feature type="domain" description="Immunoglobulin V-set" evidence="7">
    <location>
        <begin position="25"/>
        <end position="113"/>
    </location>
</feature>
<dbReference type="GO" id="GO:0002250">
    <property type="term" value="P:adaptive immune response"/>
    <property type="evidence" value="ECO:0007669"/>
    <property type="project" value="UniProtKB-KW"/>
</dbReference>
<dbReference type="InterPro" id="IPR013783">
    <property type="entry name" value="Ig-like_fold"/>
</dbReference>
<dbReference type="AlphaFoldDB" id="A0A8C3S3K1"/>
<organism evidence="8 9">
    <name type="scientific">Chelydra serpentina</name>
    <name type="common">Snapping turtle</name>
    <name type="synonym">Testudo serpentina</name>
    <dbReference type="NCBI Taxonomy" id="8475"/>
    <lineage>
        <taxon>Eukaryota</taxon>
        <taxon>Metazoa</taxon>
        <taxon>Chordata</taxon>
        <taxon>Craniata</taxon>
        <taxon>Vertebrata</taxon>
        <taxon>Euteleostomi</taxon>
        <taxon>Archelosauria</taxon>
        <taxon>Testudinata</taxon>
        <taxon>Testudines</taxon>
        <taxon>Cryptodira</taxon>
        <taxon>Durocryptodira</taxon>
        <taxon>Americhelydia</taxon>
        <taxon>Chelydroidea</taxon>
        <taxon>Chelydridae</taxon>
        <taxon>Chelydra</taxon>
    </lineage>
</organism>
<dbReference type="PANTHER" id="PTHR19343:SF2">
    <property type="entry name" value="T-CELL RECEPTOR BETA CHAIN V REGION E1"/>
    <property type="match status" value="1"/>
</dbReference>